<feature type="signal peptide" evidence="1">
    <location>
        <begin position="1"/>
        <end position="23"/>
    </location>
</feature>
<evidence type="ECO:0000313" key="2">
    <source>
        <dbReference type="EMBL" id="NCI50928.1"/>
    </source>
</evidence>
<keyword evidence="1" id="KW-0732">Signal</keyword>
<comment type="caution">
    <text evidence="2">The sequence shown here is derived from an EMBL/GenBank/DDBJ whole genome shotgun (WGS) entry which is preliminary data.</text>
</comment>
<evidence type="ECO:0000313" key="3">
    <source>
        <dbReference type="Proteomes" id="UP000753802"/>
    </source>
</evidence>
<evidence type="ECO:0008006" key="4">
    <source>
        <dbReference type="Google" id="ProtNLM"/>
    </source>
</evidence>
<name>A0ABW9ZUU6_9BACT</name>
<proteinExistence type="predicted"/>
<dbReference type="PROSITE" id="PS51257">
    <property type="entry name" value="PROKAR_LIPOPROTEIN"/>
    <property type="match status" value="1"/>
</dbReference>
<accession>A0ABW9ZUU6</accession>
<evidence type="ECO:0000256" key="1">
    <source>
        <dbReference type="SAM" id="SignalP"/>
    </source>
</evidence>
<sequence length="141" mass="15970">MQKCKSFLYVLAMMMALSSACHPKEEKTSKQMLDATAIAKIKKNCPGVDGKYVKIYYLDGDCSMCIGKAKELELKHTDTLQGAIVLIALTKNEHVFRLNMESAEIKSCFIVDELGYFGTVFKLNIVTHVNRDHTIERQEPY</sequence>
<reference evidence="2 3" key="1">
    <citation type="submission" date="2020-01" db="EMBL/GenBank/DDBJ databases">
        <title>Genome analysis.</title>
        <authorList>
            <person name="Wu S."/>
            <person name="Wang G."/>
        </authorList>
    </citation>
    <scope>NUCLEOTIDE SEQUENCE [LARGE SCALE GENOMIC DNA]</scope>
    <source>
        <strain evidence="2 3">SYL130</strain>
    </source>
</reference>
<gene>
    <name evidence="2" type="ORF">GWC95_13425</name>
</gene>
<dbReference type="RefSeq" id="WP_161819232.1">
    <property type="nucleotide sequence ID" value="NZ_JAACJS010000015.1"/>
</dbReference>
<feature type="chain" id="PRO_5047032601" description="NlpE N-terminal domain-containing protein" evidence="1">
    <location>
        <begin position="24"/>
        <end position="141"/>
    </location>
</feature>
<dbReference type="Proteomes" id="UP000753802">
    <property type="component" value="Unassembled WGS sequence"/>
</dbReference>
<protein>
    <recommendedName>
        <fullName evidence="4">NlpE N-terminal domain-containing protein</fullName>
    </recommendedName>
</protein>
<keyword evidence="3" id="KW-1185">Reference proteome</keyword>
<organism evidence="2 3">
    <name type="scientific">Sediminibacterium roseum</name>
    <dbReference type="NCBI Taxonomy" id="1978412"/>
    <lineage>
        <taxon>Bacteria</taxon>
        <taxon>Pseudomonadati</taxon>
        <taxon>Bacteroidota</taxon>
        <taxon>Chitinophagia</taxon>
        <taxon>Chitinophagales</taxon>
        <taxon>Chitinophagaceae</taxon>
        <taxon>Sediminibacterium</taxon>
    </lineage>
</organism>
<dbReference type="EMBL" id="JAACJS010000015">
    <property type="protein sequence ID" value="NCI50928.1"/>
    <property type="molecule type" value="Genomic_DNA"/>
</dbReference>